<gene>
    <name evidence="1" type="ORF">HMPREF9153_1939</name>
</gene>
<reference evidence="1 2" key="1">
    <citation type="submission" date="2011-06" db="EMBL/GenBank/DDBJ databases">
        <authorList>
            <person name="Muzny D."/>
            <person name="Qin X."/>
            <person name="Deng J."/>
            <person name="Jiang H."/>
            <person name="Liu Y."/>
            <person name="Qu J."/>
            <person name="Song X.-Z."/>
            <person name="Zhang L."/>
            <person name="Thornton R."/>
            <person name="Coyle M."/>
            <person name="Francisco L."/>
            <person name="Jackson L."/>
            <person name="Javaid M."/>
            <person name="Korchina V."/>
            <person name="Kovar C."/>
            <person name="Mata R."/>
            <person name="Mathew T."/>
            <person name="Ngo R."/>
            <person name="Nguyen L."/>
            <person name="Nguyen N."/>
            <person name="Okwuonu G."/>
            <person name="Ongeri F."/>
            <person name="Pham C."/>
            <person name="Simmons D."/>
            <person name="Wilczek-Boney K."/>
            <person name="Hale W."/>
            <person name="Jakkamsetti A."/>
            <person name="Pham P."/>
            <person name="Ruth R."/>
            <person name="San Lucas F."/>
            <person name="Warren J."/>
            <person name="Zhang J."/>
            <person name="Zhao Z."/>
            <person name="Zhou C."/>
            <person name="Zhu D."/>
            <person name="Lee S."/>
            <person name="Bess C."/>
            <person name="Blankenburg K."/>
            <person name="Forbes L."/>
            <person name="Fu Q."/>
            <person name="Gubbala S."/>
            <person name="Hirani K."/>
            <person name="Jayaseelan J.C."/>
            <person name="Lara F."/>
            <person name="Munidasa M."/>
            <person name="Palculict T."/>
            <person name="Patil S."/>
            <person name="Pu L.-L."/>
            <person name="Saada N."/>
            <person name="Tang L."/>
            <person name="Weissenberger G."/>
            <person name="Zhu Y."/>
            <person name="Hemphill L."/>
            <person name="Shang Y."/>
            <person name="Youmans B."/>
            <person name="Ayvaz T."/>
            <person name="Ross M."/>
            <person name="Santibanez J."/>
            <person name="Aqrawi P."/>
            <person name="Gross S."/>
            <person name="Joshi V."/>
            <person name="Fowler G."/>
            <person name="Nazareth L."/>
            <person name="Reid J."/>
            <person name="Worley K."/>
            <person name="Petrosino J."/>
            <person name="Highlander S."/>
            <person name="Gibbs R."/>
        </authorList>
    </citation>
    <scope>NUCLEOTIDE SEQUENCE [LARGE SCALE GENOMIC DNA]</scope>
    <source>
        <strain evidence="1 2">ATCC 25577</strain>
    </source>
</reference>
<dbReference type="HOGENOM" id="CLU_2864215_0_0_11"/>
<evidence type="ECO:0000313" key="2">
    <source>
        <dbReference type="Proteomes" id="UP000005332"/>
    </source>
</evidence>
<accession>G4CZR7</accession>
<dbReference type="PATRIC" id="fig|997355.3.peg.1908"/>
<name>G4CZR7_9ACTN</name>
<dbReference type="EMBL" id="AGBA01000015">
    <property type="protein sequence ID" value="EGY76986.1"/>
    <property type="molecule type" value="Genomic_DNA"/>
</dbReference>
<evidence type="ECO:0000313" key="1">
    <source>
        <dbReference type="EMBL" id="EGY76986.1"/>
    </source>
</evidence>
<dbReference type="AlphaFoldDB" id="G4CZR7"/>
<dbReference type="Proteomes" id="UP000005332">
    <property type="component" value="Unassembled WGS sequence"/>
</dbReference>
<comment type="caution">
    <text evidence="1">The sequence shown here is derived from an EMBL/GenBank/DDBJ whole genome shotgun (WGS) entry which is preliminary data.</text>
</comment>
<keyword evidence="2" id="KW-1185">Reference proteome</keyword>
<protein>
    <submittedName>
        <fullName evidence="1">Uncharacterized protein</fullName>
    </submittedName>
</protein>
<organism evidence="1 2">
    <name type="scientific">Cutibacterium avidum ATCC 25577</name>
    <dbReference type="NCBI Taxonomy" id="997355"/>
    <lineage>
        <taxon>Bacteria</taxon>
        <taxon>Bacillati</taxon>
        <taxon>Actinomycetota</taxon>
        <taxon>Actinomycetes</taxon>
        <taxon>Propionibacteriales</taxon>
        <taxon>Propionibacteriaceae</taxon>
        <taxon>Cutibacterium</taxon>
    </lineage>
</organism>
<proteinExistence type="predicted"/>
<sequence length="64" mass="6596">MVVPEHGDGVDLSSQETCELLLTRLFSWCSSLMTVNLSVGSDVMDGVGGGCAAGPFPGIHSGDR</sequence>